<feature type="domain" description="Asparagine synthetase" evidence="4">
    <location>
        <begin position="225"/>
        <end position="596"/>
    </location>
</feature>
<evidence type="ECO:0000256" key="1">
    <source>
        <dbReference type="ARBA" id="ARBA00005187"/>
    </source>
</evidence>
<evidence type="ECO:0000259" key="5">
    <source>
        <dbReference type="Pfam" id="PF13537"/>
    </source>
</evidence>
<protein>
    <recommendedName>
        <fullName evidence="2">asparagine synthase (glutamine-hydrolyzing)</fullName>
        <ecNumber evidence="2">6.3.5.4</ecNumber>
    </recommendedName>
</protein>
<accession>A0ABP3PI50</accession>
<dbReference type="Proteomes" id="UP001499951">
    <property type="component" value="Unassembled WGS sequence"/>
</dbReference>
<evidence type="ECO:0000313" key="6">
    <source>
        <dbReference type="EMBL" id="GAA0567672.1"/>
    </source>
</evidence>
<dbReference type="SUPFAM" id="SSF56235">
    <property type="entry name" value="N-terminal nucleophile aminohydrolases (Ntn hydrolases)"/>
    <property type="match status" value="1"/>
</dbReference>
<dbReference type="SUPFAM" id="SSF52402">
    <property type="entry name" value="Adenine nucleotide alpha hydrolases-like"/>
    <property type="match status" value="1"/>
</dbReference>
<keyword evidence="7" id="KW-1185">Reference proteome</keyword>
<reference evidence="7" key="1">
    <citation type="journal article" date="2019" name="Int. J. Syst. Evol. Microbiol.">
        <title>The Global Catalogue of Microorganisms (GCM) 10K type strain sequencing project: providing services to taxonomists for standard genome sequencing and annotation.</title>
        <authorList>
            <consortium name="The Broad Institute Genomics Platform"/>
            <consortium name="The Broad Institute Genome Sequencing Center for Infectious Disease"/>
            <person name="Wu L."/>
            <person name="Ma J."/>
        </authorList>
    </citation>
    <scope>NUCLEOTIDE SEQUENCE [LARGE SCALE GENOMIC DNA]</scope>
    <source>
        <strain evidence="7">JCM 15089</strain>
    </source>
</reference>
<comment type="pathway">
    <text evidence="1">Amino-acid biosynthesis; L-asparagine biosynthesis; L-asparagine from L-aspartate (L-Gln route): step 1/1.</text>
</comment>
<dbReference type="InterPro" id="IPR017932">
    <property type="entry name" value="GATase_2_dom"/>
</dbReference>
<dbReference type="PANTHER" id="PTHR43284:SF1">
    <property type="entry name" value="ASPARAGINE SYNTHETASE"/>
    <property type="match status" value="1"/>
</dbReference>
<dbReference type="InterPro" id="IPR029055">
    <property type="entry name" value="Ntn_hydrolases_N"/>
</dbReference>
<evidence type="ECO:0000313" key="7">
    <source>
        <dbReference type="Proteomes" id="UP001499951"/>
    </source>
</evidence>
<comment type="caution">
    <text evidence="6">The sequence shown here is derived from an EMBL/GenBank/DDBJ whole genome shotgun (WGS) entry which is preliminary data.</text>
</comment>
<sequence length="630" mass="71151">MSPFAGLVCWGDGSPTSEQEQQLVAIMARRFDGQFHIRRSEHAVFLTPVSDPSCDGALFAADARLDNRQEIAARLGVRVSIGDAALVQAAFAQSGDKAIAALLGAFAFAHWDEEARRLTLARDCLGQRSLFYHRGDGFVVFASYLPDLLAVPGVPRAIDETMAAKFLAQDHNERERTLYRGIDRVASRTCVAVTARHAEIRHYWAPRLDAPPAYAREEDLVARGRELFDRAVARCLREVPRAAVLTSGGFDSSAIAATAARQGHSDITCYTGLPPDDLDLAASPFTYFDERPPVEALARLHPALRLKFVTPRGMHPLYENCMRLFERQALPAWGPIDKAWFYSLEDAIEADGHRVVLDGAVGNYGLSWAGMFSLAALARRGKFLCLLREAHKIGQARDQPLGRVLREDLFRRIAPRTLQRLVTRLHGDDPDAVGFFSLLSPAALDTLGLRRHWKEDQFDPRSRRFGDPRRFRAGLLFDKFQISRDIRAMSPMLRGYELRDPHADRELLEFCLTVPETLYRREGLPRWYVRQVFADRLPAEILQERRRGAQNAGWFETLNARRAIIESEIAGIAASPLADRLIDVPRLKRLVSAWPENPRDLRMRAGEYRHGLDRACHFGQFIRWVEQRNA</sequence>
<feature type="domain" description="Glutamine amidotransferase type-2" evidence="5">
    <location>
        <begin position="54"/>
        <end position="149"/>
    </location>
</feature>
<comment type="catalytic activity">
    <reaction evidence="3">
        <text>L-aspartate + L-glutamine + ATP + H2O = L-asparagine + L-glutamate + AMP + diphosphate + H(+)</text>
        <dbReference type="Rhea" id="RHEA:12228"/>
        <dbReference type="ChEBI" id="CHEBI:15377"/>
        <dbReference type="ChEBI" id="CHEBI:15378"/>
        <dbReference type="ChEBI" id="CHEBI:29985"/>
        <dbReference type="ChEBI" id="CHEBI:29991"/>
        <dbReference type="ChEBI" id="CHEBI:30616"/>
        <dbReference type="ChEBI" id="CHEBI:33019"/>
        <dbReference type="ChEBI" id="CHEBI:58048"/>
        <dbReference type="ChEBI" id="CHEBI:58359"/>
        <dbReference type="ChEBI" id="CHEBI:456215"/>
        <dbReference type="EC" id="6.3.5.4"/>
    </reaction>
</comment>
<dbReference type="RefSeq" id="WP_166932864.1">
    <property type="nucleotide sequence ID" value="NZ_BAAADD010000003.1"/>
</dbReference>
<proteinExistence type="predicted"/>
<dbReference type="Pfam" id="PF00733">
    <property type="entry name" value="Asn_synthase"/>
    <property type="match status" value="1"/>
</dbReference>
<name>A0ABP3PI50_9PROT</name>
<dbReference type="InterPro" id="IPR014729">
    <property type="entry name" value="Rossmann-like_a/b/a_fold"/>
</dbReference>
<evidence type="ECO:0000256" key="3">
    <source>
        <dbReference type="ARBA" id="ARBA00048741"/>
    </source>
</evidence>
<organism evidence="6 7">
    <name type="scientific">Rhizomicrobium electricum</name>
    <dbReference type="NCBI Taxonomy" id="480070"/>
    <lineage>
        <taxon>Bacteria</taxon>
        <taxon>Pseudomonadati</taxon>
        <taxon>Pseudomonadota</taxon>
        <taxon>Alphaproteobacteria</taxon>
        <taxon>Micropepsales</taxon>
        <taxon>Micropepsaceae</taxon>
        <taxon>Rhizomicrobium</taxon>
    </lineage>
</organism>
<evidence type="ECO:0000259" key="4">
    <source>
        <dbReference type="Pfam" id="PF00733"/>
    </source>
</evidence>
<dbReference type="Gene3D" id="3.60.20.10">
    <property type="entry name" value="Glutamine Phosphoribosylpyrophosphate, subunit 1, domain 1"/>
    <property type="match status" value="1"/>
</dbReference>
<gene>
    <name evidence="6" type="ORF">GCM10008942_15310</name>
</gene>
<dbReference type="EMBL" id="BAAADD010000003">
    <property type="protein sequence ID" value="GAA0567672.1"/>
    <property type="molecule type" value="Genomic_DNA"/>
</dbReference>
<dbReference type="InterPro" id="IPR001962">
    <property type="entry name" value="Asn_synthase"/>
</dbReference>
<dbReference type="Pfam" id="PF13537">
    <property type="entry name" value="GATase_7"/>
    <property type="match status" value="1"/>
</dbReference>
<dbReference type="PANTHER" id="PTHR43284">
    <property type="entry name" value="ASPARAGINE SYNTHETASE (GLUTAMINE-HYDROLYZING)"/>
    <property type="match status" value="1"/>
</dbReference>
<evidence type="ECO:0000256" key="2">
    <source>
        <dbReference type="ARBA" id="ARBA00012737"/>
    </source>
</evidence>
<dbReference type="InterPro" id="IPR051786">
    <property type="entry name" value="ASN_synthetase/amidase"/>
</dbReference>
<dbReference type="EC" id="6.3.5.4" evidence="2"/>
<dbReference type="Gene3D" id="3.40.50.620">
    <property type="entry name" value="HUPs"/>
    <property type="match status" value="2"/>
</dbReference>